<evidence type="ECO:0000256" key="3">
    <source>
        <dbReference type="SAM" id="Coils"/>
    </source>
</evidence>
<feature type="coiled-coil region" evidence="3">
    <location>
        <begin position="82"/>
        <end position="109"/>
    </location>
</feature>
<dbReference type="STRING" id="716816.BST96_13920"/>
<dbReference type="AlphaFoldDB" id="A0A1X9NGZ8"/>
<evidence type="ECO:0000313" key="6">
    <source>
        <dbReference type="Proteomes" id="UP000193450"/>
    </source>
</evidence>
<dbReference type="GO" id="GO:0000160">
    <property type="term" value="P:phosphorelay signal transduction system"/>
    <property type="evidence" value="ECO:0007669"/>
    <property type="project" value="UniProtKB-KW"/>
</dbReference>
<gene>
    <name evidence="5" type="ORF">BST96_13920</name>
</gene>
<evidence type="ECO:0000259" key="4">
    <source>
        <dbReference type="PROSITE" id="PS50894"/>
    </source>
</evidence>
<feature type="domain" description="HPt" evidence="4">
    <location>
        <begin position="1"/>
        <end position="99"/>
    </location>
</feature>
<dbReference type="Proteomes" id="UP000193450">
    <property type="component" value="Chromosome"/>
</dbReference>
<accession>A0A1X9NGZ8</accession>
<feature type="modified residue" description="Phosphohistidine" evidence="2">
    <location>
        <position position="39"/>
    </location>
</feature>
<keyword evidence="2" id="KW-0597">Phosphoprotein</keyword>
<dbReference type="Gene3D" id="1.20.120.160">
    <property type="entry name" value="HPT domain"/>
    <property type="match status" value="1"/>
</dbReference>
<proteinExistence type="predicted"/>
<dbReference type="SUPFAM" id="SSF47226">
    <property type="entry name" value="Histidine-containing phosphotransfer domain, HPT domain"/>
    <property type="match status" value="1"/>
</dbReference>
<dbReference type="PROSITE" id="PS50894">
    <property type="entry name" value="HPT"/>
    <property type="match status" value="1"/>
</dbReference>
<keyword evidence="1" id="KW-0902">Two-component regulatory system</keyword>
<name>A0A1X9NGZ8_9GAMM</name>
<dbReference type="InterPro" id="IPR036641">
    <property type="entry name" value="HPT_dom_sf"/>
</dbReference>
<protein>
    <recommendedName>
        <fullName evidence="4">HPt domain-containing protein</fullName>
    </recommendedName>
</protein>
<evidence type="ECO:0000256" key="1">
    <source>
        <dbReference type="ARBA" id="ARBA00023012"/>
    </source>
</evidence>
<organism evidence="5 6">
    <name type="scientific">Oceanicoccus sagamiensis</name>
    <dbReference type="NCBI Taxonomy" id="716816"/>
    <lineage>
        <taxon>Bacteria</taxon>
        <taxon>Pseudomonadati</taxon>
        <taxon>Pseudomonadota</taxon>
        <taxon>Gammaproteobacteria</taxon>
        <taxon>Cellvibrionales</taxon>
        <taxon>Spongiibacteraceae</taxon>
        <taxon>Oceanicoccus</taxon>
    </lineage>
</organism>
<keyword evidence="6" id="KW-1185">Reference proteome</keyword>
<dbReference type="KEGG" id="osg:BST96_13920"/>
<evidence type="ECO:0000313" key="5">
    <source>
        <dbReference type="EMBL" id="ARN75115.1"/>
    </source>
</evidence>
<dbReference type="GO" id="GO:0004672">
    <property type="term" value="F:protein kinase activity"/>
    <property type="evidence" value="ECO:0007669"/>
    <property type="project" value="UniProtKB-ARBA"/>
</dbReference>
<reference evidence="5 6" key="1">
    <citation type="submission" date="2016-11" db="EMBL/GenBank/DDBJ databases">
        <title>Trade-off between light-utilization and light-protection in marine flavobacteria.</title>
        <authorList>
            <person name="Kumagai Y."/>
        </authorList>
    </citation>
    <scope>NUCLEOTIDE SEQUENCE [LARGE SCALE GENOMIC DNA]</scope>
    <source>
        <strain evidence="5 6">NBRC 107125</strain>
    </source>
</reference>
<keyword evidence="3" id="KW-0175">Coiled coil</keyword>
<dbReference type="EMBL" id="CP019343">
    <property type="protein sequence ID" value="ARN75115.1"/>
    <property type="molecule type" value="Genomic_DNA"/>
</dbReference>
<evidence type="ECO:0000256" key="2">
    <source>
        <dbReference type="PROSITE-ProRule" id="PRU00110"/>
    </source>
</evidence>
<dbReference type="InterPro" id="IPR008207">
    <property type="entry name" value="Sig_transdc_His_kin_Hpt_dom"/>
</dbReference>
<sequence>MDRLMMMIDLFPQETVDYMTSLEQAVGQRDGPQIRSMAHVLKGVAGSLSASQLQATAEAMEGAASSDAENMATLYGQLDYAYRQFCERIEQEKNTTEDAEQEKAATSAAPVNLSQVLPLMAARLEAAEYIDPEELSAMQAGLSKPDELALMDQLRKQLMQLDNQAALQIIKQWLASTKAH</sequence>
<dbReference type="Pfam" id="PF01627">
    <property type="entry name" value="Hpt"/>
    <property type="match status" value="1"/>
</dbReference>